<evidence type="ECO:0000256" key="3">
    <source>
        <dbReference type="ARBA" id="ARBA00022989"/>
    </source>
</evidence>
<dbReference type="PANTHER" id="PTHR47154">
    <property type="entry name" value="G-PROTEIN COUPLED RECEPTOR MTH-RELATED"/>
    <property type="match status" value="1"/>
</dbReference>
<comment type="subcellular location">
    <subcellularLocation>
        <location evidence="1">Membrane</location>
        <topology evidence="1">Multi-pass membrane protein</topology>
    </subcellularLocation>
</comment>
<dbReference type="PANTHER" id="PTHR47154:SF2">
    <property type="entry name" value="G-PROTEIN COUPLED RECEPTOR MTH-RELATED"/>
    <property type="match status" value="1"/>
</dbReference>
<dbReference type="OMA" id="FTVITIC"/>
<protein>
    <recommendedName>
        <fullName evidence="6">G-protein coupled receptors family 2 profile 2 domain-containing protein</fullName>
    </recommendedName>
</protein>
<name>T1GNC3_MEGSC</name>
<dbReference type="STRING" id="36166.T1GNC3"/>
<feature type="transmembrane region" description="Helical" evidence="5">
    <location>
        <begin position="158"/>
        <end position="180"/>
    </location>
</feature>
<evidence type="ECO:0000256" key="4">
    <source>
        <dbReference type="ARBA" id="ARBA00023136"/>
    </source>
</evidence>
<dbReference type="HOGENOM" id="CLU_1215982_0_0_1"/>
<keyword evidence="8" id="KW-1185">Reference proteome</keyword>
<evidence type="ECO:0000256" key="1">
    <source>
        <dbReference type="ARBA" id="ARBA00004141"/>
    </source>
</evidence>
<sequence>MLQKQQQIVSSERSSLKSHQRKRFLLYNFYGWGLPILFTVITICLTNFDVLSDSLRPNFGQGRCWFQHDLSAAFFLGPIGVLILANLVFFVMTLKYCNKVKREIHRMQSSNEQKKVLRGNFFVDKAQFMMNTKLFVVMGITWVLELLSAIFYNRGRIFFWIVSDSFNVLLGVLVFLIFVFKKRVWQEVLQKLGEYFKENLLAEDMLEISSEEEEGHRKKEAYTEELDI</sequence>
<feature type="transmembrane region" description="Helical" evidence="5">
    <location>
        <begin position="75"/>
        <end position="97"/>
    </location>
</feature>
<feature type="transmembrane region" description="Helical" evidence="5">
    <location>
        <begin position="134"/>
        <end position="152"/>
    </location>
</feature>
<accession>T1GNC3</accession>
<dbReference type="InterPro" id="IPR051384">
    <property type="entry name" value="Mth_GPCR"/>
</dbReference>
<evidence type="ECO:0000256" key="2">
    <source>
        <dbReference type="ARBA" id="ARBA00022692"/>
    </source>
</evidence>
<dbReference type="Pfam" id="PF00002">
    <property type="entry name" value="7tm_2"/>
    <property type="match status" value="1"/>
</dbReference>
<proteinExistence type="predicted"/>
<evidence type="ECO:0000313" key="8">
    <source>
        <dbReference type="Proteomes" id="UP000015102"/>
    </source>
</evidence>
<feature type="domain" description="G-protein coupled receptors family 2 profile 2" evidence="6">
    <location>
        <begin position="1"/>
        <end position="182"/>
    </location>
</feature>
<dbReference type="EMBL" id="CAQQ02391174">
    <property type="status" value="NOT_ANNOTATED_CDS"/>
    <property type="molecule type" value="Genomic_DNA"/>
</dbReference>
<dbReference type="GO" id="GO:0007166">
    <property type="term" value="P:cell surface receptor signaling pathway"/>
    <property type="evidence" value="ECO:0007669"/>
    <property type="project" value="InterPro"/>
</dbReference>
<feature type="transmembrane region" description="Helical" evidence="5">
    <location>
        <begin position="24"/>
        <end position="48"/>
    </location>
</feature>
<reference evidence="8" key="1">
    <citation type="submission" date="2013-02" db="EMBL/GenBank/DDBJ databases">
        <authorList>
            <person name="Hughes D."/>
        </authorList>
    </citation>
    <scope>NUCLEOTIDE SEQUENCE</scope>
    <source>
        <strain>Durham</strain>
        <strain evidence="8">NC isolate 2 -- Noor lab</strain>
    </source>
</reference>
<dbReference type="CDD" id="cd15039">
    <property type="entry name" value="7tmB3_Methuselah-like"/>
    <property type="match status" value="1"/>
</dbReference>
<dbReference type="InterPro" id="IPR017981">
    <property type="entry name" value="GPCR_2-like_7TM"/>
</dbReference>
<dbReference type="EnsemblMetazoa" id="MESCA005070-RA">
    <property type="protein sequence ID" value="MESCA005070-PA"/>
    <property type="gene ID" value="MESCA005070"/>
</dbReference>
<dbReference type="Proteomes" id="UP000015102">
    <property type="component" value="Unassembled WGS sequence"/>
</dbReference>
<dbReference type="PROSITE" id="PS50261">
    <property type="entry name" value="G_PROTEIN_RECEP_F2_4"/>
    <property type="match status" value="1"/>
</dbReference>
<dbReference type="AlphaFoldDB" id="T1GNC3"/>
<evidence type="ECO:0000259" key="6">
    <source>
        <dbReference type="PROSITE" id="PS50261"/>
    </source>
</evidence>
<reference evidence="7" key="2">
    <citation type="submission" date="2015-06" db="UniProtKB">
        <authorList>
            <consortium name="EnsemblMetazoa"/>
        </authorList>
    </citation>
    <scope>IDENTIFICATION</scope>
</reference>
<keyword evidence="3 5" id="KW-1133">Transmembrane helix</keyword>
<evidence type="ECO:0000256" key="5">
    <source>
        <dbReference type="SAM" id="Phobius"/>
    </source>
</evidence>
<keyword evidence="2 5" id="KW-0812">Transmembrane</keyword>
<dbReference type="GO" id="GO:0005886">
    <property type="term" value="C:plasma membrane"/>
    <property type="evidence" value="ECO:0007669"/>
    <property type="project" value="TreeGrafter"/>
</dbReference>
<evidence type="ECO:0000313" key="7">
    <source>
        <dbReference type="EnsemblMetazoa" id="MESCA005070-PA"/>
    </source>
</evidence>
<organism evidence="7 8">
    <name type="scientific">Megaselia scalaris</name>
    <name type="common">Humpbacked fly</name>
    <name type="synonym">Phora scalaris</name>
    <dbReference type="NCBI Taxonomy" id="36166"/>
    <lineage>
        <taxon>Eukaryota</taxon>
        <taxon>Metazoa</taxon>
        <taxon>Ecdysozoa</taxon>
        <taxon>Arthropoda</taxon>
        <taxon>Hexapoda</taxon>
        <taxon>Insecta</taxon>
        <taxon>Pterygota</taxon>
        <taxon>Neoptera</taxon>
        <taxon>Endopterygota</taxon>
        <taxon>Diptera</taxon>
        <taxon>Brachycera</taxon>
        <taxon>Muscomorpha</taxon>
        <taxon>Platypezoidea</taxon>
        <taxon>Phoridae</taxon>
        <taxon>Megaseliini</taxon>
        <taxon>Megaselia</taxon>
    </lineage>
</organism>
<dbReference type="InterPro" id="IPR000832">
    <property type="entry name" value="GPCR_2_secretin-like"/>
</dbReference>
<dbReference type="GO" id="GO:0008528">
    <property type="term" value="F:G protein-coupled peptide receptor activity"/>
    <property type="evidence" value="ECO:0007669"/>
    <property type="project" value="TreeGrafter"/>
</dbReference>
<keyword evidence="4 5" id="KW-0472">Membrane</keyword>
<dbReference type="Gene3D" id="1.20.1070.10">
    <property type="entry name" value="Rhodopsin 7-helix transmembrane proteins"/>
    <property type="match status" value="1"/>
</dbReference>